<feature type="non-terminal residue" evidence="1">
    <location>
        <position position="155"/>
    </location>
</feature>
<protein>
    <submittedName>
        <fullName evidence="1">Uncharacterized protein</fullName>
    </submittedName>
</protein>
<sequence>MTEEKKDLIRCRAILEVLGKPKEHVEKTIKMLVEKVKENPEISVLNEKYAEIKPEGKTMFTTFVELEIVVKGITELTKFCFDFMPSSLEIEKPEQFILKNRDISNILNDLQSKLHTVDMVAKTLKAERDFLKRNLNTMLSNTITILIKLNKNTLE</sequence>
<dbReference type="EMBL" id="BARS01041092">
    <property type="protein sequence ID" value="GAG41546.1"/>
    <property type="molecule type" value="Genomic_DNA"/>
</dbReference>
<dbReference type="AlphaFoldDB" id="X0YYF8"/>
<evidence type="ECO:0000313" key="1">
    <source>
        <dbReference type="EMBL" id="GAG41546.1"/>
    </source>
</evidence>
<reference evidence="1" key="1">
    <citation type="journal article" date="2014" name="Front. Microbiol.">
        <title>High frequency of phylogenetically diverse reductive dehalogenase-homologous genes in deep subseafloor sedimentary metagenomes.</title>
        <authorList>
            <person name="Kawai M."/>
            <person name="Futagami T."/>
            <person name="Toyoda A."/>
            <person name="Takaki Y."/>
            <person name="Nishi S."/>
            <person name="Hori S."/>
            <person name="Arai W."/>
            <person name="Tsubouchi T."/>
            <person name="Morono Y."/>
            <person name="Uchiyama I."/>
            <person name="Ito T."/>
            <person name="Fujiyama A."/>
            <person name="Inagaki F."/>
            <person name="Takami H."/>
        </authorList>
    </citation>
    <scope>NUCLEOTIDE SEQUENCE</scope>
    <source>
        <strain evidence="1">Expedition CK06-06</strain>
    </source>
</reference>
<proteinExistence type="predicted"/>
<accession>X0YYF8</accession>
<name>X0YYF8_9ZZZZ</name>
<comment type="caution">
    <text evidence="1">The sequence shown here is derived from an EMBL/GenBank/DDBJ whole genome shotgun (WGS) entry which is preliminary data.</text>
</comment>
<organism evidence="1">
    <name type="scientific">marine sediment metagenome</name>
    <dbReference type="NCBI Taxonomy" id="412755"/>
    <lineage>
        <taxon>unclassified sequences</taxon>
        <taxon>metagenomes</taxon>
        <taxon>ecological metagenomes</taxon>
    </lineage>
</organism>
<gene>
    <name evidence="1" type="ORF">S01H1_62551</name>
</gene>